<keyword evidence="2" id="KW-1185">Reference proteome</keyword>
<dbReference type="OrthoDB" id="4763081at2759"/>
<organism evidence="1 2">
    <name type="scientific">Stachybotrys elegans</name>
    <dbReference type="NCBI Taxonomy" id="80388"/>
    <lineage>
        <taxon>Eukaryota</taxon>
        <taxon>Fungi</taxon>
        <taxon>Dikarya</taxon>
        <taxon>Ascomycota</taxon>
        <taxon>Pezizomycotina</taxon>
        <taxon>Sordariomycetes</taxon>
        <taxon>Hypocreomycetidae</taxon>
        <taxon>Hypocreales</taxon>
        <taxon>Stachybotryaceae</taxon>
        <taxon>Stachybotrys</taxon>
    </lineage>
</organism>
<dbReference type="Proteomes" id="UP000813444">
    <property type="component" value="Unassembled WGS sequence"/>
</dbReference>
<dbReference type="AlphaFoldDB" id="A0A8K0SJV0"/>
<sequence>MFSPLAYRTHEDTAREVRNFHFEDNPMSCDCLYSFAPLDNVEWVQGFYPEGEDPEKCHGLIFHYNNGSAKSVGECRVQAHKTRVFARPTHVAYRYTNQGHHIPPWRNQMDRPRGFVFDGVSIDFGGVELLETRGGAGWLCYKMSGELQFWFDDQRNHIRLPWESHEPSKQSEEPRKRVKY</sequence>
<accession>A0A8K0SJV0</accession>
<dbReference type="EMBL" id="JAGPNK010000012">
    <property type="protein sequence ID" value="KAH7310463.1"/>
    <property type="molecule type" value="Genomic_DNA"/>
</dbReference>
<reference evidence="1" key="1">
    <citation type="journal article" date="2021" name="Nat. Commun.">
        <title>Genetic determinants of endophytism in the Arabidopsis root mycobiome.</title>
        <authorList>
            <person name="Mesny F."/>
            <person name="Miyauchi S."/>
            <person name="Thiergart T."/>
            <person name="Pickel B."/>
            <person name="Atanasova L."/>
            <person name="Karlsson M."/>
            <person name="Huettel B."/>
            <person name="Barry K.W."/>
            <person name="Haridas S."/>
            <person name="Chen C."/>
            <person name="Bauer D."/>
            <person name="Andreopoulos W."/>
            <person name="Pangilinan J."/>
            <person name="LaButti K."/>
            <person name="Riley R."/>
            <person name="Lipzen A."/>
            <person name="Clum A."/>
            <person name="Drula E."/>
            <person name="Henrissat B."/>
            <person name="Kohler A."/>
            <person name="Grigoriev I.V."/>
            <person name="Martin F.M."/>
            <person name="Hacquard S."/>
        </authorList>
    </citation>
    <scope>NUCLEOTIDE SEQUENCE</scope>
    <source>
        <strain evidence="1">MPI-CAGE-CH-0235</strain>
    </source>
</reference>
<evidence type="ECO:0000313" key="2">
    <source>
        <dbReference type="Proteomes" id="UP000813444"/>
    </source>
</evidence>
<proteinExistence type="predicted"/>
<protein>
    <submittedName>
        <fullName evidence="1">Uncharacterized protein</fullName>
    </submittedName>
</protein>
<name>A0A8K0SJV0_9HYPO</name>
<evidence type="ECO:0000313" key="1">
    <source>
        <dbReference type="EMBL" id="KAH7310463.1"/>
    </source>
</evidence>
<gene>
    <name evidence="1" type="ORF">B0I35DRAFT_439096</name>
</gene>
<comment type="caution">
    <text evidence="1">The sequence shown here is derived from an EMBL/GenBank/DDBJ whole genome shotgun (WGS) entry which is preliminary data.</text>
</comment>